<feature type="domain" description="RNA polymerase sigma-70 region 2" evidence="6">
    <location>
        <begin position="17"/>
        <end position="82"/>
    </location>
</feature>
<comment type="similarity">
    <text evidence="1">Belongs to the sigma-70 factor family. ECF subfamily.</text>
</comment>
<dbReference type="Proteomes" id="UP000293345">
    <property type="component" value="Unassembled WGS sequence"/>
</dbReference>
<dbReference type="InterPro" id="IPR039425">
    <property type="entry name" value="RNA_pol_sigma-70-like"/>
</dbReference>
<feature type="compositionally biased region" description="Polar residues" evidence="5">
    <location>
        <begin position="179"/>
        <end position="189"/>
    </location>
</feature>
<dbReference type="PANTHER" id="PTHR43133">
    <property type="entry name" value="RNA POLYMERASE ECF-TYPE SIGMA FACTO"/>
    <property type="match status" value="1"/>
</dbReference>
<dbReference type="InterPro" id="IPR013324">
    <property type="entry name" value="RNA_pol_sigma_r3/r4-like"/>
</dbReference>
<dbReference type="GO" id="GO:0003677">
    <property type="term" value="F:DNA binding"/>
    <property type="evidence" value="ECO:0007669"/>
    <property type="project" value="InterPro"/>
</dbReference>
<dbReference type="AlphaFoldDB" id="A0A4Q2JZU7"/>
<dbReference type="CDD" id="cd06171">
    <property type="entry name" value="Sigma70_r4"/>
    <property type="match status" value="1"/>
</dbReference>
<dbReference type="InterPro" id="IPR013325">
    <property type="entry name" value="RNA_pol_sigma_r2"/>
</dbReference>
<feature type="region of interest" description="Disordered" evidence="5">
    <location>
        <begin position="161"/>
        <end position="233"/>
    </location>
</feature>
<dbReference type="Pfam" id="PF08281">
    <property type="entry name" value="Sigma70_r4_2"/>
    <property type="match status" value="1"/>
</dbReference>
<sequence>MQQNQDAQKQKCAQAMRAHGNAVYRLAFARMRNKADAEDVFQTTFLRYFVSGKTFSDESHEKAWLLRVCINACIDLQRSAWKTKVGSIPKDYDVADKSAAPLERNAQESAIDEAMSALSPEQRTAVHLHYFEGYATGEIAQMLGLRPATVRSHLRRARIAMKGQLRQADTKVRKKGQATVPSENESGNKGTAERPEEARLSPCGGPQPTATPSEKPCTTFPDLKASPNNGGAR</sequence>
<keyword evidence="4" id="KW-0804">Transcription</keyword>
<keyword evidence="9" id="KW-1185">Reference proteome</keyword>
<accession>A0A4Q2JZU7</accession>
<name>A0A4Q2JZU7_9ACTN</name>
<evidence type="ECO:0000256" key="2">
    <source>
        <dbReference type="ARBA" id="ARBA00023015"/>
    </source>
</evidence>
<dbReference type="RefSeq" id="WP_129423230.1">
    <property type="nucleotide sequence ID" value="NZ_SDPW01000001.1"/>
</dbReference>
<feature type="domain" description="RNA polymerase sigma factor 70 region 4 type 2" evidence="7">
    <location>
        <begin position="110"/>
        <end position="160"/>
    </location>
</feature>
<dbReference type="GO" id="GO:0016987">
    <property type="term" value="F:sigma factor activity"/>
    <property type="evidence" value="ECO:0007669"/>
    <property type="project" value="UniProtKB-KW"/>
</dbReference>
<dbReference type="Gene3D" id="1.10.10.10">
    <property type="entry name" value="Winged helix-like DNA-binding domain superfamily/Winged helix DNA-binding domain"/>
    <property type="match status" value="1"/>
</dbReference>
<dbReference type="Gene3D" id="1.10.1740.10">
    <property type="match status" value="1"/>
</dbReference>
<dbReference type="GO" id="GO:0006352">
    <property type="term" value="P:DNA-templated transcription initiation"/>
    <property type="evidence" value="ECO:0007669"/>
    <property type="project" value="InterPro"/>
</dbReference>
<gene>
    <name evidence="8" type="ORF">ET524_02760</name>
</gene>
<evidence type="ECO:0000256" key="3">
    <source>
        <dbReference type="ARBA" id="ARBA00023082"/>
    </source>
</evidence>
<dbReference type="OrthoDB" id="3692620at2"/>
<dbReference type="InterPro" id="IPR036388">
    <property type="entry name" value="WH-like_DNA-bd_sf"/>
</dbReference>
<evidence type="ECO:0000313" key="8">
    <source>
        <dbReference type="EMBL" id="RXZ53530.1"/>
    </source>
</evidence>
<proteinExistence type="inferred from homology"/>
<evidence type="ECO:0000256" key="1">
    <source>
        <dbReference type="ARBA" id="ARBA00010641"/>
    </source>
</evidence>
<dbReference type="PANTHER" id="PTHR43133:SF51">
    <property type="entry name" value="RNA POLYMERASE SIGMA FACTOR"/>
    <property type="match status" value="1"/>
</dbReference>
<dbReference type="Pfam" id="PF04542">
    <property type="entry name" value="Sigma70_r2"/>
    <property type="match status" value="1"/>
</dbReference>
<evidence type="ECO:0000259" key="7">
    <source>
        <dbReference type="Pfam" id="PF08281"/>
    </source>
</evidence>
<reference evidence="8 9" key="1">
    <citation type="submission" date="2019-01" db="EMBL/GenBank/DDBJ databases">
        <title>Senegalimassilia sp. nov. KGMB04484 isolated human feces.</title>
        <authorList>
            <person name="Han K.-I."/>
            <person name="Kim J.-S."/>
            <person name="Lee K.C."/>
            <person name="Suh M.K."/>
            <person name="Eom M.K."/>
            <person name="Lee J.H."/>
            <person name="Park S.-H."/>
            <person name="Kang S.W."/>
            <person name="Park J.-E."/>
            <person name="Oh B.S."/>
            <person name="Yu S.Y."/>
            <person name="Choi S.-H."/>
            <person name="Lee D.H."/>
            <person name="Yoon H."/>
            <person name="Kim B.-Y."/>
            <person name="Lee J.H."/>
            <person name="Lee J.-S."/>
        </authorList>
    </citation>
    <scope>NUCLEOTIDE SEQUENCE [LARGE SCALE GENOMIC DNA]</scope>
    <source>
        <strain evidence="8 9">KGMB04484</strain>
    </source>
</reference>
<dbReference type="InterPro" id="IPR013249">
    <property type="entry name" value="RNA_pol_sigma70_r4_t2"/>
</dbReference>
<evidence type="ECO:0000256" key="5">
    <source>
        <dbReference type="SAM" id="MobiDB-lite"/>
    </source>
</evidence>
<dbReference type="InterPro" id="IPR014284">
    <property type="entry name" value="RNA_pol_sigma-70_dom"/>
</dbReference>
<comment type="caution">
    <text evidence="8">The sequence shown here is derived from an EMBL/GenBank/DDBJ whole genome shotgun (WGS) entry which is preliminary data.</text>
</comment>
<evidence type="ECO:0000259" key="6">
    <source>
        <dbReference type="Pfam" id="PF04542"/>
    </source>
</evidence>
<dbReference type="SUPFAM" id="SSF88946">
    <property type="entry name" value="Sigma2 domain of RNA polymerase sigma factors"/>
    <property type="match status" value="1"/>
</dbReference>
<evidence type="ECO:0000256" key="4">
    <source>
        <dbReference type="ARBA" id="ARBA00023163"/>
    </source>
</evidence>
<evidence type="ECO:0000313" key="9">
    <source>
        <dbReference type="Proteomes" id="UP000293345"/>
    </source>
</evidence>
<organism evidence="8 9">
    <name type="scientific">Senegalimassilia faecalis</name>
    <dbReference type="NCBI Taxonomy" id="2509433"/>
    <lineage>
        <taxon>Bacteria</taxon>
        <taxon>Bacillati</taxon>
        <taxon>Actinomycetota</taxon>
        <taxon>Coriobacteriia</taxon>
        <taxon>Coriobacteriales</taxon>
        <taxon>Coriobacteriaceae</taxon>
        <taxon>Senegalimassilia</taxon>
    </lineage>
</organism>
<dbReference type="NCBIfam" id="TIGR02937">
    <property type="entry name" value="sigma70-ECF"/>
    <property type="match status" value="1"/>
</dbReference>
<dbReference type="EMBL" id="SDPW01000001">
    <property type="protein sequence ID" value="RXZ53530.1"/>
    <property type="molecule type" value="Genomic_DNA"/>
</dbReference>
<keyword evidence="3" id="KW-0731">Sigma factor</keyword>
<keyword evidence="2" id="KW-0805">Transcription regulation</keyword>
<dbReference type="InterPro" id="IPR007627">
    <property type="entry name" value="RNA_pol_sigma70_r2"/>
</dbReference>
<dbReference type="SUPFAM" id="SSF88659">
    <property type="entry name" value="Sigma3 and sigma4 domains of RNA polymerase sigma factors"/>
    <property type="match status" value="1"/>
</dbReference>
<protein>
    <submittedName>
        <fullName evidence="8">RNA polymerase sigma factor</fullName>
    </submittedName>
</protein>